<feature type="binding site" evidence="13">
    <location>
        <position position="323"/>
    </location>
    <ligand>
        <name>K(+)</name>
        <dbReference type="ChEBI" id="CHEBI:29103"/>
    </ligand>
</feature>
<keyword evidence="11 12" id="KW-0472">Membrane</keyword>
<feature type="transmembrane region" description="Helical" evidence="14">
    <location>
        <begin position="70"/>
        <end position="91"/>
    </location>
</feature>
<dbReference type="RefSeq" id="WP_148811956.1">
    <property type="nucleotide sequence ID" value="NZ_CP043046.1"/>
</dbReference>
<evidence type="ECO:0000256" key="11">
    <source>
        <dbReference type="ARBA" id="ARBA00023136"/>
    </source>
</evidence>
<feature type="binding site" evidence="13">
    <location>
        <position position="225"/>
    </location>
    <ligand>
        <name>K(+)</name>
        <dbReference type="ChEBI" id="CHEBI:29103"/>
    </ligand>
</feature>
<evidence type="ECO:0000256" key="5">
    <source>
        <dbReference type="ARBA" id="ARBA00022519"/>
    </source>
</evidence>
<evidence type="ECO:0000256" key="14">
    <source>
        <dbReference type="SAM" id="Phobius"/>
    </source>
</evidence>
<evidence type="ECO:0000256" key="1">
    <source>
        <dbReference type="ARBA" id="ARBA00004429"/>
    </source>
</evidence>
<dbReference type="Pfam" id="PF02386">
    <property type="entry name" value="TrkH"/>
    <property type="match status" value="2"/>
</dbReference>
<evidence type="ECO:0000313" key="16">
    <source>
        <dbReference type="Proteomes" id="UP000325161"/>
    </source>
</evidence>
<name>A0A5C0AR51_9BURK</name>
<evidence type="ECO:0000256" key="7">
    <source>
        <dbReference type="ARBA" id="ARBA00022692"/>
    </source>
</evidence>
<feature type="transmembrane region" description="Helical" evidence="14">
    <location>
        <begin position="37"/>
        <end position="58"/>
    </location>
</feature>
<keyword evidence="4 12" id="KW-1003">Cell membrane</keyword>
<keyword evidence="7 14" id="KW-0812">Transmembrane</keyword>
<evidence type="ECO:0000256" key="3">
    <source>
        <dbReference type="ARBA" id="ARBA00022448"/>
    </source>
</evidence>
<keyword evidence="9 14" id="KW-1133">Transmembrane helix</keyword>
<feature type="binding site" evidence="13">
    <location>
        <position position="439"/>
    </location>
    <ligand>
        <name>K(+)</name>
        <dbReference type="ChEBI" id="CHEBI:29103"/>
    </ligand>
</feature>
<evidence type="ECO:0000256" key="12">
    <source>
        <dbReference type="PIRNR" id="PIRNR006247"/>
    </source>
</evidence>
<evidence type="ECO:0000256" key="9">
    <source>
        <dbReference type="ARBA" id="ARBA00022989"/>
    </source>
</evidence>
<organism evidence="15 16">
    <name type="scientific">Pigmentiphaga aceris</name>
    <dbReference type="NCBI Taxonomy" id="1940612"/>
    <lineage>
        <taxon>Bacteria</taxon>
        <taxon>Pseudomonadati</taxon>
        <taxon>Pseudomonadota</taxon>
        <taxon>Betaproteobacteria</taxon>
        <taxon>Burkholderiales</taxon>
        <taxon>Alcaligenaceae</taxon>
        <taxon>Pigmentiphaga</taxon>
    </lineage>
</organism>
<reference evidence="15 16" key="1">
    <citation type="submission" date="2019-08" db="EMBL/GenBank/DDBJ databases">
        <title>Amphibian skin-associated Pigmentiphaga: genome sequence and occurrence across geography and hosts.</title>
        <authorList>
            <person name="Bletz M.C."/>
            <person name="Bunk B."/>
            <person name="Sproeer C."/>
            <person name="Biwer P."/>
            <person name="Reiter S."/>
            <person name="Rabemananjara F.C.E."/>
            <person name="Schulz S."/>
            <person name="Overmann J."/>
            <person name="Vences M."/>
        </authorList>
    </citation>
    <scope>NUCLEOTIDE SEQUENCE [LARGE SCALE GENOMIC DNA]</scope>
    <source>
        <strain evidence="15 16">Mada1488</strain>
    </source>
</reference>
<comment type="subcellular location">
    <subcellularLocation>
        <location evidence="1 12">Cell inner membrane</location>
        <topology evidence="1 12">Multi-pass membrane protein</topology>
    </subcellularLocation>
</comment>
<keyword evidence="13" id="KW-0479">Metal-binding</keyword>
<evidence type="ECO:0000256" key="10">
    <source>
        <dbReference type="ARBA" id="ARBA00023065"/>
    </source>
</evidence>
<keyword evidence="16" id="KW-1185">Reference proteome</keyword>
<comment type="function">
    <text evidence="12">Low-affinity potassium transport system. Interacts with Trk system potassium uptake protein TrkA.</text>
</comment>
<dbReference type="InterPro" id="IPR003445">
    <property type="entry name" value="Cat_transpt"/>
</dbReference>
<feature type="transmembrane region" description="Helical" evidence="14">
    <location>
        <begin position="232"/>
        <end position="258"/>
    </location>
</feature>
<sequence>MRQLVPVLNVVGFVIVLFSLTLTIPLGISWWMNDGALQAFAEALGIGVLAGGLLYLFTRRHRRELQPRDGFLLVSLVWALLPVIAAIPLQIHFSRMGMPLSFTDAYFEAMSGLTTTGSTVLTGIGELPVSINSWRCTLVWIGGMGILVLAVAVLPLLGVGGSQIYRAETPGPMKDEKLTPRITSTAKGLYAIYMSISLLCMLSFKAAGMTWLDAYAHMGSTMGLGGFSTTDSGFIGFASPAIDFVAVVFMVIAGINFATHFYAIRHRSLGTYLRCAQTPIYIGLLAGSSLFVSFWLYITGVYPDIWQALHYGIFNTVSVATTTGFANTDYATWPLVLPVIMLFVSSFATSAGSTGGGIKLIRMIILIKQARREMVRILHPRAVNPVRLAGLPVANKVIFSILAFMLIYGGCIILMTFLLLLSGMDGLTAFSAVFASLNNTGPGLGEVGPAAHYGHLNAFQTWVCTFAMLIGRLELFTVLVLFTPEFWRK</sequence>
<feature type="transmembrane region" description="Helical" evidence="14">
    <location>
        <begin position="137"/>
        <end position="157"/>
    </location>
</feature>
<dbReference type="OrthoDB" id="9810952at2"/>
<feature type="transmembrane region" description="Helical" evidence="14">
    <location>
        <begin position="397"/>
        <end position="421"/>
    </location>
</feature>
<dbReference type="KEGG" id="pacr:FXN63_00905"/>
<evidence type="ECO:0000256" key="6">
    <source>
        <dbReference type="ARBA" id="ARBA00022538"/>
    </source>
</evidence>
<dbReference type="Proteomes" id="UP000325161">
    <property type="component" value="Chromosome"/>
</dbReference>
<evidence type="ECO:0000256" key="4">
    <source>
        <dbReference type="ARBA" id="ARBA00022475"/>
    </source>
</evidence>
<feature type="binding site" evidence="13">
    <location>
        <position position="116"/>
    </location>
    <ligand>
        <name>K(+)</name>
        <dbReference type="ChEBI" id="CHEBI:29103"/>
    </ligand>
</feature>
<gene>
    <name evidence="15" type="ORF">FXN63_00905</name>
</gene>
<feature type="transmembrane region" description="Helical" evidence="14">
    <location>
        <begin position="7"/>
        <end position="31"/>
    </location>
</feature>
<dbReference type="AlphaFoldDB" id="A0A5C0AR51"/>
<feature type="binding site" evidence="13">
    <location>
        <position position="224"/>
    </location>
    <ligand>
        <name>K(+)</name>
        <dbReference type="ChEBI" id="CHEBI:29103"/>
    </ligand>
</feature>
<feature type="transmembrane region" description="Helical" evidence="14">
    <location>
        <begin position="279"/>
        <end position="298"/>
    </location>
</feature>
<dbReference type="PANTHER" id="PTHR32024:SF2">
    <property type="entry name" value="TRK SYSTEM POTASSIUM UPTAKE PROTEIN TRKG-RELATED"/>
    <property type="match status" value="1"/>
</dbReference>
<feature type="binding site" evidence="13">
    <location>
        <position position="322"/>
    </location>
    <ligand>
        <name>K(+)</name>
        <dbReference type="ChEBI" id="CHEBI:29103"/>
    </ligand>
</feature>
<dbReference type="InterPro" id="IPR004772">
    <property type="entry name" value="TrkH"/>
</dbReference>
<dbReference type="GO" id="GO:0015379">
    <property type="term" value="F:potassium:chloride symporter activity"/>
    <property type="evidence" value="ECO:0007669"/>
    <property type="project" value="InterPro"/>
</dbReference>
<feature type="transmembrane region" description="Helical" evidence="14">
    <location>
        <begin position="190"/>
        <end position="212"/>
    </location>
</feature>
<keyword evidence="6 12" id="KW-0633">Potassium transport</keyword>
<dbReference type="PIRSF" id="PIRSF006247">
    <property type="entry name" value="TrkH"/>
    <property type="match status" value="1"/>
</dbReference>
<comment type="similarity">
    <text evidence="2 12">Belongs to the TrkH potassium transport family.</text>
</comment>
<keyword evidence="8 12" id="KW-0630">Potassium</keyword>
<evidence type="ECO:0000256" key="8">
    <source>
        <dbReference type="ARBA" id="ARBA00022958"/>
    </source>
</evidence>
<protein>
    <recommendedName>
        <fullName evidence="12">Trk system potassium uptake protein</fullName>
    </recommendedName>
</protein>
<evidence type="ECO:0000256" key="2">
    <source>
        <dbReference type="ARBA" id="ARBA00009137"/>
    </source>
</evidence>
<keyword evidence="3 12" id="KW-0813">Transport</keyword>
<proteinExistence type="inferred from homology"/>
<keyword evidence="10 12" id="KW-0406">Ion transport</keyword>
<dbReference type="PANTHER" id="PTHR32024">
    <property type="entry name" value="TRK SYSTEM POTASSIUM UPTAKE PROTEIN TRKG-RELATED"/>
    <property type="match status" value="1"/>
</dbReference>
<feature type="binding site" evidence="13">
    <location>
        <position position="115"/>
    </location>
    <ligand>
        <name>K(+)</name>
        <dbReference type="ChEBI" id="CHEBI:29103"/>
    </ligand>
</feature>
<dbReference type="GO" id="GO:0046872">
    <property type="term" value="F:metal ion binding"/>
    <property type="evidence" value="ECO:0007669"/>
    <property type="project" value="UniProtKB-KW"/>
</dbReference>
<accession>A0A5C0AR51</accession>
<evidence type="ECO:0000256" key="13">
    <source>
        <dbReference type="PIRSR" id="PIRSR006247-1"/>
    </source>
</evidence>
<dbReference type="EMBL" id="CP043046">
    <property type="protein sequence ID" value="QEI04548.1"/>
    <property type="molecule type" value="Genomic_DNA"/>
</dbReference>
<dbReference type="GO" id="GO:0005886">
    <property type="term" value="C:plasma membrane"/>
    <property type="evidence" value="ECO:0007669"/>
    <property type="project" value="UniProtKB-SubCell"/>
</dbReference>
<evidence type="ECO:0000313" key="15">
    <source>
        <dbReference type="EMBL" id="QEI04548.1"/>
    </source>
</evidence>
<feature type="transmembrane region" description="Helical" evidence="14">
    <location>
        <begin position="459"/>
        <end position="482"/>
    </location>
</feature>
<feature type="transmembrane region" description="Helical" evidence="14">
    <location>
        <begin position="335"/>
        <end position="361"/>
    </location>
</feature>
<keyword evidence="5 12" id="KW-0997">Cell inner membrane</keyword>